<evidence type="ECO:0000313" key="1">
    <source>
        <dbReference type="EMBL" id="QDX94725.1"/>
    </source>
</evidence>
<proteinExistence type="predicted"/>
<accession>A0A518VCK9</accession>
<dbReference type="AlphaFoldDB" id="A0A518VCK9"/>
<name>A0A518VCK9_BRELA</name>
<evidence type="ECO:0000313" key="2">
    <source>
        <dbReference type="Proteomes" id="UP000319432"/>
    </source>
</evidence>
<organism evidence="1 2">
    <name type="scientific">Brevibacillus laterosporus</name>
    <name type="common">Bacillus laterosporus</name>
    <dbReference type="NCBI Taxonomy" id="1465"/>
    <lineage>
        <taxon>Bacteria</taxon>
        <taxon>Bacillati</taxon>
        <taxon>Bacillota</taxon>
        <taxon>Bacilli</taxon>
        <taxon>Bacillales</taxon>
        <taxon>Paenibacillaceae</taxon>
        <taxon>Brevibacillus</taxon>
    </lineage>
</organism>
<sequence>MNKTITLNTYASNIQYLLPVSDVDSLNGSLWFDVKAEWLLKEIIDLPEFLSEYTYDDAEELLLQARKDNALVKFLDPITNSIIDVA</sequence>
<keyword evidence="2" id="KW-1185">Reference proteome</keyword>
<dbReference type="Proteomes" id="UP000319432">
    <property type="component" value="Chromosome"/>
</dbReference>
<protein>
    <submittedName>
        <fullName evidence="1">Uncharacterized protein</fullName>
    </submittedName>
</protein>
<gene>
    <name evidence="1" type="ORF">EEL30_22040</name>
</gene>
<dbReference type="EMBL" id="CP033464">
    <property type="protein sequence ID" value="QDX94725.1"/>
    <property type="molecule type" value="Genomic_DNA"/>
</dbReference>
<reference evidence="1 2" key="1">
    <citation type="submission" date="2018-11" db="EMBL/GenBank/DDBJ databases">
        <title>Phylogenetic determinants of toxin gene distribution in genomes of Brevibacillus laterosporus.</title>
        <authorList>
            <person name="Glare T.R."/>
            <person name="Durrant A."/>
            <person name="Berry C."/>
            <person name="Palma L."/>
            <person name="Ormskirk M."/>
            <person name="Cox M.O."/>
        </authorList>
    </citation>
    <scope>NUCLEOTIDE SEQUENCE [LARGE SCALE GENOMIC DNA]</scope>
    <source>
        <strain evidence="1 2">1821L</strain>
    </source>
</reference>